<keyword evidence="2" id="KW-1185">Reference proteome</keyword>
<reference evidence="1 2" key="1">
    <citation type="submission" date="2020-03" db="EMBL/GenBank/DDBJ databases">
        <title>Whole genome shotgun sequence of Phytohabitans flavus NBRC 107702.</title>
        <authorList>
            <person name="Komaki H."/>
            <person name="Tamura T."/>
        </authorList>
    </citation>
    <scope>NUCLEOTIDE SEQUENCE [LARGE SCALE GENOMIC DNA]</scope>
    <source>
        <strain evidence="1 2">NBRC 107702</strain>
    </source>
</reference>
<reference evidence="1 2" key="2">
    <citation type="submission" date="2020-03" db="EMBL/GenBank/DDBJ databases">
        <authorList>
            <person name="Ichikawa N."/>
            <person name="Kimura A."/>
            <person name="Kitahashi Y."/>
            <person name="Uohara A."/>
        </authorList>
    </citation>
    <scope>NUCLEOTIDE SEQUENCE [LARGE SCALE GENOMIC DNA]</scope>
    <source>
        <strain evidence="1 2">NBRC 107702</strain>
    </source>
</reference>
<evidence type="ECO:0008006" key="3">
    <source>
        <dbReference type="Google" id="ProtNLM"/>
    </source>
</evidence>
<dbReference type="SUPFAM" id="SSF82771">
    <property type="entry name" value="GIY-YIG endonuclease"/>
    <property type="match status" value="1"/>
</dbReference>
<proteinExistence type="predicted"/>
<dbReference type="InterPro" id="IPR035901">
    <property type="entry name" value="GIY-YIG_endonuc_sf"/>
</dbReference>
<dbReference type="Proteomes" id="UP000502508">
    <property type="component" value="Chromosome"/>
</dbReference>
<gene>
    <name evidence="1" type="ORF">Pflav_000620</name>
</gene>
<sequence length="67" mass="6931">MADSTLSDFSPSVPFTADDVTGAPAAGGVHVVLAGDDVIYVGESGNLRRRLRQHLNGPRSPLNNPGS</sequence>
<accession>A0A6F8XIL4</accession>
<evidence type="ECO:0000313" key="2">
    <source>
        <dbReference type="Proteomes" id="UP000502508"/>
    </source>
</evidence>
<organism evidence="1 2">
    <name type="scientific">Phytohabitans flavus</name>
    <dbReference type="NCBI Taxonomy" id="1076124"/>
    <lineage>
        <taxon>Bacteria</taxon>
        <taxon>Bacillati</taxon>
        <taxon>Actinomycetota</taxon>
        <taxon>Actinomycetes</taxon>
        <taxon>Micromonosporales</taxon>
        <taxon>Micromonosporaceae</taxon>
    </lineage>
</organism>
<evidence type="ECO:0000313" key="1">
    <source>
        <dbReference type="EMBL" id="BCB73652.1"/>
    </source>
</evidence>
<name>A0A6F8XIL4_9ACTN</name>
<dbReference type="AlphaFoldDB" id="A0A6F8XIL4"/>
<dbReference type="EMBL" id="AP022870">
    <property type="protein sequence ID" value="BCB73652.1"/>
    <property type="molecule type" value="Genomic_DNA"/>
</dbReference>
<protein>
    <recommendedName>
        <fullName evidence="3">GIY-YIG domain-containing protein</fullName>
    </recommendedName>
</protein>
<dbReference type="KEGG" id="pfla:Pflav_000620"/>